<dbReference type="EMBL" id="QJTJ01000032">
    <property type="protein sequence ID" value="PYF03278.1"/>
    <property type="molecule type" value="Genomic_DNA"/>
</dbReference>
<evidence type="ECO:0000313" key="1">
    <source>
        <dbReference type="EMBL" id="PYF03278.1"/>
    </source>
</evidence>
<comment type="caution">
    <text evidence="1">The sequence shown here is derived from an EMBL/GenBank/DDBJ whole genome shotgun (WGS) entry which is preliminary data.</text>
</comment>
<keyword evidence="2" id="KW-1185">Reference proteome</keyword>
<accession>A0A318TJH3</accession>
<dbReference type="Proteomes" id="UP000247416">
    <property type="component" value="Unassembled WGS sequence"/>
</dbReference>
<name>A0A318TJH3_9BACL</name>
<gene>
    <name evidence="1" type="ORF">BJ095_13229</name>
</gene>
<dbReference type="AlphaFoldDB" id="A0A318TJH3"/>
<organism evidence="1 2">
    <name type="scientific">Ureibacillus chungkukjangi</name>
    <dbReference type="NCBI Taxonomy" id="1202712"/>
    <lineage>
        <taxon>Bacteria</taxon>
        <taxon>Bacillati</taxon>
        <taxon>Bacillota</taxon>
        <taxon>Bacilli</taxon>
        <taxon>Bacillales</taxon>
        <taxon>Caryophanaceae</taxon>
        <taxon>Ureibacillus</taxon>
    </lineage>
</organism>
<proteinExistence type="predicted"/>
<evidence type="ECO:0000313" key="2">
    <source>
        <dbReference type="Proteomes" id="UP000247416"/>
    </source>
</evidence>
<reference evidence="1 2" key="1">
    <citation type="submission" date="2018-06" db="EMBL/GenBank/DDBJ databases">
        <title>Genomic Encyclopedia of Archaeal and Bacterial Type Strains, Phase II (KMG-II): from individual species to whole genera.</title>
        <authorList>
            <person name="Goeker M."/>
        </authorList>
    </citation>
    <scope>NUCLEOTIDE SEQUENCE [LARGE SCALE GENOMIC DNA]</scope>
    <source>
        <strain evidence="1 2">KACC 16626</strain>
    </source>
</reference>
<sequence length="38" mass="4308">MRLIRGMKRIKEEEVARDAFHKGAETCLGRRGSSECVS</sequence>
<protein>
    <submittedName>
        <fullName evidence="1">Uncharacterized protein</fullName>
    </submittedName>
</protein>